<evidence type="ECO:0000256" key="1">
    <source>
        <dbReference type="ARBA" id="ARBA00000707"/>
    </source>
</evidence>
<feature type="region of interest" description="Disordered" evidence="11">
    <location>
        <begin position="4332"/>
        <end position="4356"/>
    </location>
</feature>
<accession>A0A1G4IKP3</accession>
<dbReference type="GO" id="GO:0005737">
    <property type="term" value="C:cytoplasm"/>
    <property type="evidence" value="ECO:0007669"/>
    <property type="project" value="TreeGrafter"/>
</dbReference>
<evidence type="ECO:0000256" key="2">
    <source>
        <dbReference type="ARBA" id="ARBA00012759"/>
    </source>
</evidence>
<keyword evidence="7" id="KW-0378">Hydrolase</keyword>
<dbReference type="InterPro" id="IPR029071">
    <property type="entry name" value="Ubiquitin-like_domsf"/>
</dbReference>
<keyword evidence="14" id="KW-1185">Reference proteome</keyword>
<keyword evidence="8" id="KW-0788">Thiol protease</keyword>
<dbReference type="GO" id="GO:0005634">
    <property type="term" value="C:nucleus"/>
    <property type="evidence" value="ECO:0007669"/>
    <property type="project" value="TreeGrafter"/>
</dbReference>
<dbReference type="InterPro" id="IPR022105">
    <property type="entry name" value="DUF3645"/>
</dbReference>
<dbReference type="SUPFAM" id="SSF54236">
    <property type="entry name" value="Ubiquitin-like"/>
    <property type="match status" value="1"/>
</dbReference>
<dbReference type="Gene3D" id="3.10.20.90">
    <property type="entry name" value="Phosphatidylinositol 3-kinase Catalytic Subunit, Chain A, domain 1"/>
    <property type="match status" value="1"/>
</dbReference>
<evidence type="ECO:0000256" key="11">
    <source>
        <dbReference type="SAM" id="MobiDB-lite"/>
    </source>
</evidence>
<dbReference type="RefSeq" id="XP_067083412.1">
    <property type="nucleotide sequence ID" value="XM_067227311.1"/>
</dbReference>
<feature type="region of interest" description="Disordered" evidence="11">
    <location>
        <begin position="2151"/>
        <end position="2190"/>
    </location>
</feature>
<evidence type="ECO:0000256" key="8">
    <source>
        <dbReference type="ARBA" id="ARBA00022807"/>
    </source>
</evidence>
<dbReference type="InterPro" id="IPR012336">
    <property type="entry name" value="Thioredoxin-like_fold"/>
</dbReference>
<dbReference type="GeneID" id="92378494"/>
<dbReference type="PROSITE" id="PS01358">
    <property type="entry name" value="ZF_RANBP2_1"/>
    <property type="match status" value="1"/>
</dbReference>
<dbReference type="InterPro" id="IPR051346">
    <property type="entry name" value="OTU_Deubiquitinase"/>
</dbReference>
<keyword evidence="3" id="KW-0645">Protease</keyword>
<keyword evidence="9" id="KW-0862">Zinc</keyword>
<dbReference type="EMBL" id="CZPT02001951">
    <property type="protein sequence ID" value="SCU72970.1"/>
    <property type="molecule type" value="Genomic_DNA"/>
</dbReference>
<comment type="catalytic activity">
    <reaction evidence="1">
        <text>Thiol-dependent hydrolysis of ester, thioester, amide, peptide and isopeptide bonds formed by the C-terminal Gly of ubiquitin (a 76-residue protein attached to proteins as an intracellular targeting signal).</text>
        <dbReference type="EC" id="3.4.19.12"/>
    </reaction>
</comment>
<evidence type="ECO:0000259" key="12">
    <source>
        <dbReference type="PROSITE" id="PS50199"/>
    </source>
</evidence>
<dbReference type="GO" id="GO:0071947">
    <property type="term" value="P:protein deubiquitination involved in ubiquitin-dependent protein catabolic process"/>
    <property type="evidence" value="ECO:0007669"/>
    <property type="project" value="TreeGrafter"/>
</dbReference>
<evidence type="ECO:0000313" key="14">
    <source>
        <dbReference type="Proteomes" id="UP000195570"/>
    </source>
</evidence>
<dbReference type="Pfam" id="PF12340">
    <property type="entry name" value="DUF3638"/>
    <property type="match status" value="1"/>
</dbReference>
<dbReference type="EC" id="3.4.19.12" evidence="2"/>
<feature type="domain" description="RanBP2-type" evidence="12">
    <location>
        <begin position="4794"/>
        <end position="4823"/>
    </location>
</feature>
<feature type="compositionally biased region" description="Acidic residues" evidence="11">
    <location>
        <begin position="4336"/>
        <end position="4347"/>
    </location>
</feature>
<keyword evidence="5 10" id="KW-0863">Zinc-finger</keyword>
<proteinExistence type="predicted"/>
<evidence type="ECO:0000256" key="10">
    <source>
        <dbReference type="PROSITE-ProRule" id="PRU00322"/>
    </source>
</evidence>
<dbReference type="PANTHER" id="PTHR13367:SF28">
    <property type="entry name" value="UBIQUITIN THIOESTERASE ZRANB1"/>
    <property type="match status" value="1"/>
</dbReference>
<dbReference type="Gene3D" id="4.10.1060.10">
    <property type="entry name" value="Zinc finger, RanBP2-type"/>
    <property type="match status" value="1"/>
</dbReference>
<feature type="compositionally biased region" description="Basic and acidic residues" evidence="11">
    <location>
        <begin position="4835"/>
        <end position="4845"/>
    </location>
</feature>
<organism evidence="13 14">
    <name type="scientific">Trypanosoma equiperdum</name>
    <dbReference type="NCBI Taxonomy" id="5694"/>
    <lineage>
        <taxon>Eukaryota</taxon>
        <taxon>Discoba</taxon>
        <taxon>Euglenozoa</taxon>
        <taxon>Kinetoplastea</taxon>
        <taxon>Metakinetoplastina</taxon>
        <taxon>Trypanosomatida</taxon>
        <taxon>Trypanosomatidae</taxon>
        <taxon>Trypanosoma</taxon>
    </lineage>
</organism>
<evidence type="ECO:0000256" key="3">
    <source>
        <dbReference type="ARBA" id="ARBA00022670"/>
    </source>
</evidence>
<dbReference type="InterPro" id="IPR001876">
    <property type="entry name" value="Znf_RanBP2"/>
</dbReference>
<dbReference type="InterPro" id="IPR027417">
    <property type="entry name" value="P-loop_NTPase"/>
</dbReference>
<dbReference type="Pfam" id="PF12359">
    <property type="entry name" value="DUF3645"/>
    <property type="match status" value="1"/>
</dbReference>
<dbReference type="SMART" id="SM00547">
    <property type="entry name" value="ZnF_RBZ"/>
    <property type="match status" value="3"/>
</dbReference>
<gene>
    <name evidence="13" type="ORF">TEOVI_000455400</name>
</gene>
<dbReference type="Pfam" id="PF13905">
    <property type="entry name" value="Thioredoxin_8"/>
    <property type="match status" value="1"/>
</dbReference>
<dbReference type="Proteomes" id="UP000195570">
    <property type="component" value="Unassembled WGS sequence"/>
</dbReference>
<evidence type="ECO:0000256" key="9">
    <source>
        <dbReference type="ARBA" id="ARBA00022833"/>
    </source>
</evidence>
<dbReference type="Gene3D" id="3.40.30.10">
    <property type="entry name" value="Glutaredoxin"/>
    <property type="match status" value="1"/>
</dbReference>
<evidence type="ECO:0000256" key="4">
    <source>
        <dbReference type="ARBA" id="ARBA00022723"/>
    </source>
</evidence>
<dbReference type="VEuPathDB" id="TriTrypDB:TEOVI_000455400"/>
<evidence type="ECO:0000313" key="13">
    <source>
        <dbReference type="EMBL" id="SCU72970.1"/>
    </source>
</evidence>
<reference evidence="13" key="1">
    <citation type="submission" date="2016-09" db="EMBL/GenBank/DDBJ databases">
        <authorList>
            <person name="Hebert L."/>
            <person name="Moumen B."/>
        </authorList>
    </citation>
    <scope>NUCLEOTIDE SEQUENCE [LARGE SCALE GENOMIC DNA]</scope>
    <source>
        <strain evidence="13">OVI</strain>
    </source>
</reference>
<keyword evidence="6" id="KW-0833">Ubl conjugation pathway</keyword>
<evidence type="ECO:0000256" key="7">
    <source>
        <dbReference type="ARBA" id="ARBA00022801"/>
    </source>
</evidence>
<dbReference type="PANTHER" id="PTHR13367">
    <property type="entry name" value="UBIQUITIN THIOESTERASE"/>
    <property type="match status" value="1"/>
</dbReference>
<feature type="region of interest" description="Disordered" evidence="11">
    <location>
        <begin position="2249"/>
        <end position="2281"/>
    </location>
</feature>
<sequence length="4942" mass="550428">MRIEVKFARRTIVICLDDGPPPPLLRDLKQELYTQTGVQPAMQKLLGKPKLNNPANDSASLDSLGVGDITKLMLVGSTAKDIVAANSASTAEDRRQEEVHGQMLHNVVRNTWLTCSFSGFMADPYVGGKGPDFEHGTVEAALLLLDVAVTRINTLGVNSMASNGAGDGSTGGPVGLQLLQTIGTEGQSAISHPLLRHLNALERQAIQRAHGVLRRCFHLTVMAKSAVNPPEVVKVVAKVVSIVNGLSVGEWVMLPGGWTGMKSHTVIYLLIQRESAEEFNVVVVNRAADGSEYHPSWQTREKIVACPFLRFDHVAGARLLDRAFWLLLLSLWMRSNAPGPRSEFVQAEVFYDVLLPWLVERPPTRSNRQSSTVSSGSLRSATEMILRSSSNEGVDAAEAEGSGSQTTLPSAVQSYGATVARNCSGSIKGAVTSLLYLLEQYGMKERAVQKSVKYALKYEFMMRAAEDLAALADRFLKSAGNWEGSDTGERQGLTTDKNFECSRVERALNELRSAGVGHTVSPISTKELFRTAHEKNIIFTNDKNIILSQEHFSNKPLLVYCGGLQDPASARFSTLLAEAVDQFRLSSPQVELLFLSCDDTKERYERHIAMFSFARAAYPCDVLVRKLYVTEVPKLLLFGPDGRLLHRRGVDALRADPSATLFPHGGLWNGAMPLTATDVAILKSGAAVLAHHTRKRLAITNSAVSERDGFIPVGEARRVLRILSAVCTMVELIPKEPNTAEGFLIQNTTKNDVHNNMIEGVATPQTQKDAALVGQLFTLSDIVEGNNSGGGDSSGCGGSCGRHECGVPMEAVAFLNGSLLPATSTEAYKGQPLRTAVPEVQSLTDLRPVTSWAQLHFTLKRAEAIIDALWLRARHSGTTSRVAIQMHIIEVISWLFLFIIPLPLPRGMDVRSVPEEERSTVAEFYTVDAFPSAPTGDGSGANGGRATDVQGGLQESIYSLMLSFTNAWQAVEVPTRAFDAERGITAMEMLVVYDAVARHTANSASSVNSRLLASMLNCDGGYYLSTSMGGRSLSFAQVSASMELVRPQMLIRRSALLRYMTEQQRRCAHELFDLPMTDKLEVRKNSVTVGFLRKLLDNCGYRLAETSGPSMFTAAGGSGGSEMEQLMQWFCSARSPLARDHPEFGQLRDMVLLTKFLVTMEMRDAQLLRRRRQPDGDGGGRGATTWRLTFDADTPGSQMSAGWRTKPMPPHWECMLVRGRDSDIADIVVTGFGGRELLYGEGLVLHSPIDVGVMLGIESATEDDVLHAVASKLPTFGGAMSAEESEVLLSCLTAPYLRLPLVLNFFASQSHHTYLFNAAVQSLFRAALFEPGAFTTQQQQSQLEPELVPMRLNRRQREEIEQRRLIGDLSAVNYEACLGTPYGLLLNELQHSPDAVLVPLHRILVGIEDIGPSSVYSANASYVLFIVGVVCDVLAFCNLARELRDRELSGDGAAPGAVRDVLTSFVTTVLQFLVEIVRPMLLLWCTEGEENDDTPTQCVVHSYMASIHRAAWKYIVPTTSSNSPLSPTALSSSNHLTSLLQSCCFVRARHSFGLGMQRTQVAMQEGDKLLTPREQLLRFLQAQGLDTADISHDALEESQRLMLSGGRRRAVFVQIRSAYHRDTIRVPNLYRSDARNTTESKQLKLPPADVPENVIFGYLLEDHKDVLHFFSSIGAEQMSVVFKLIVHTVLRDHTQGRGSRRMEEKKVRSNNCENAVGTEGNAEVSGGIAPTPTFPRHGTKNEVVPQPVNEDHAELSAVSVVRGGDGHLGESWKQTSPGVYRGPVSTGLVFHAHTCELFWRNDELKPVPDSMSHFSDFKTIIGNDVLQCGLVSRSRNYHWVHIVGTPFDVVEWTPHDPLDQGVGAPLVLSGELPKEPVTSASFDGLMFNRPVDVYDEVPWLNQSERWAVDLLRAVLRYKYSANDMKYFPVAQAESPSAPLHQNNDGKEVRKGKGDGVRVMRFIMNDGPQYTDEDNRATWKEIVAYRLPSPHLHVFNLVPHARRVYRSLVFTSNQRWCLHSLPPITGPRPHDQLHLLAFQAGELDRRVQCEGSIEIHRYNSELGMREMYVPAQLLQGVLPSVLLEVFLFWQDEEDNIRGYSTADAQDYWFNYTLFVRLRSGKGVGAKGGILHNFRGGEWECVVTRRNNTQKYCANARKRPRSRSTAASEVDGKHQKQLSPQWENEEEAGTAAAEQHITDAQVSLMHSSLTFLTATACRTLLQRTKGDIHSAISYALDPANQDDVMLLVSTEQRKESESEGDEEETEQPCISKERRHRGHSGNNAGEELTLLNLTQSARLFPLLHLLTRLEDCSHILLWGRVNSKDGSSRRCQRGREDRRRCEENEEEGIDKCSVADVVLIELPRLCITFYPHVDTATGSLRLHLADHPGWYIAEATDYISGVQNFLPQLQEPFQQYVTLCNSTAGFALMVPNHDFTPMVVSDDPFNKLLLFDRSSLRWKERVASTFYLYTVHPCRSFLVPPSLAASLYYVVLQCATGHYAAAMRTLESCYTDSTFTTEECFMFTLMGRTLDDQHPDAHAVRLKLAHAVLYGPQKPQWPLHTEVAAYLQKKRHVSRACQLTREELIDLMRRCNRSLPIVHAQLQLWAALEKEEEKLRLSNDTDADTNVVPSPETVVRLDTPLMHRCGQPWERLLLYQWTHISSQRPRRITYKVLDEKALEDEELVKFIWKDTLLSDEESGGNSRLGFYFLYSLKQGGTAQPKLAGEDVRVTLCQLLTRWFHLRHSRWGREEQQDGEAESRPSWCGAVLQLMDIHPEAGWPAPPNSRHLLHRMNNGVSVVETREVDESESVVALMDRPSPELVEFYRKVEQVACNLHGNSQVVQQRRGDLLLSIAVTSARRVAHVHMRDHLQPRIVPSNTAMECLQVSFGSLLSAVPNVSRDDGVGKDAEEEHDKLMSAGNPWYRRLTALFGAPLSDMPCSAHLICTEQLTHEDDPGDGRCGDCLPQLPFDLRKLPRCNTPLAKNMLDRLEADVGNFAMKQRQCLSRTLTAFSQERLYAILRSRSTIFATRQVYAEVTCELQRCIDELSALAASDEALVHELTASILHSANDVCRSDCADEDAPGDEEDLLRACDYQLQRIKGDQCPVPLEWLLCSLLSTEMDADLQAVNPFHGGTKLLQAQLLLLTVLTNRCHIAQQAKQAVRQVVLFLELCALLRGMDDGCKYEASATRSFPVSHCDDDVGVMECHDASISWLQELLQLFSVGVDVDMLFKGEGQSTDGNLQLNKGSNTGSHNGLCCRCLPEDLLQVLESRLQHLSNEVIEALTVRRYCTDLSCDGCGDSSTVVTLDPRYLMFEFIHNILLRARQVEMVRWFVQNINAGVSRVQQMIMGQGKTTVVGPLLALILADGQQLVTQVMPTALLEQTSVILRRCFSVVIPKQIYTLKFDRSFDDSDSSQVNLLKQKLTAATRKRGILISAPECVKSVFLKMIEQLHLVESVMTECIDAEDGKVAACDTADERVAVRKQELMHRTRQRSSMADAIVPILQLWQRGVLIMDEVDVLLHPLRSELNFPIGLKHPIELSGPRWVLPMHLLDAIFFYQRRRTTTADGDAHGAFGDGHVKATAIRLEGHPAGVGEDVQNEILGRICDVIAMGYETRALQREPHLVLLDSLYYNDQLLPALLPWAQLWLYRHFQLEKHACLLGHATGLAASLGWRQFLEITTLFLKLRERPSRDSSIACVINSTFSPLGIQLLCLSHDWLHRIMPHVLSKIDRVGFGLLQERELALLSSEARDRMPLSRRTMAVPFVAKDVPSLSSEFAHPDVVIGLTVLAYRYEGMRFADMRDLLLQLKQDFVRQSGPEDHRPAAKLYTQWLRLSLSCSAETEPTSHGGGILPRVVPSEITTMGTTCVEATNDRSGIPLSQLQVTDEVALHALYLRLRRLPDVIHYYLSSHIFPRTMSFQALKISACGHELGSSMLFTRRIGFSGTPSNLLPLDLGDCFYEPGSDGRVLSVLTNPQVVTVLPLQSDWTPLRLLDQIASSRSQPFHALIDAGALITNMDNETVARYLLSRLSADLFDGVVFLDAKDRQMILQRSNGLLVPVAQSGIALNRRFTFFDQVHTTGTDIKQAATATAVLTLGKDLVFRDYAQGAYRMRGIGRGQRLCLFVIPEVLTRINNSLGSVQTGDLLLDIPAWLLLNSVRMEGLQFIKLTTQEIANVWRKKALKYLVTDAIHADAHPDAHTEAGRCYRFDSRTRNLRPQEFLSSDSGACGGVSLPDGPLLRSSIREFREPVDFPVDSTVDTAVPFLQRLKQQMNERPQELIRAEAGVPSDGCDPQRVLTELMERLELSLTLRADGANVAVQDMVGHLMNFDSEVVHEQEAEEEQEQEAEQEEQRVSVASRDDEFQIPWRVQTLQAYGNLTNEELGNVGSKLVVKGGCFYSMQRFRLRPEQPAIMVDWKVQLSDNYFREEWHGVGERRLKNAFLFLEWSPSDTAQSDVSTGAGGCESGGSTLVPLQRVHCGLVTLAEGESLRWMMHHPSRHSGSVRMALRMVSNGCYMDASAAFAEVFPYLTAQQEGNRWELLNVPPSVPHMNSQQRCVGVLETPSAERDGAALLYRFFNNDMFFSVEELAVLGVMLKDVTHVDRLRFFTDCLRARRRHRNHWDDTPVAVLFVPPGEQMNARLLAILSIMQVRFEELQSRLCNVPPPPQLVDQLQSFHTRLNRLHLEHVVDHHHHRERVQPRDTENVLSVSAIARVLFDVFSGILKPYNLNDVLQALQYFVHRKGSTVVLTEKLHNTTVDAAAAESPFVRCVTEAFPVLNLEFLDRCLVALCAHNPAVEGPWHCSACTLLNDPTVKRCLACNTAQATDTAGATGGISSDDPHGNESHGGEAEESWACQQCTFINESRRSPLCAVCLGPNPNPLPQSQPVHSSGDFMGADAGNVRGCPEGYWACLVEQGGCSKFNPNTVFYCQVCDKARPGLATLRF</sequence>
<dbReference type="PROSITE" id="PS50199">
    <property type="entry name" value="ZF_RANBP2_2"/>
    <property type="match status" value="1"/>
</dbReference>
<dbReference type="InterPro" id="IPR022099">
    <property type="entry name" value="DUF3638"/>
</dbReference>
<dbReference type="GO" id="GO:0004843">
    <property type="term" value="F:cysteine-type deubiquitinase activity"/>
    <property type="evidence" value="ECO:0007669"/>
    <property type="project" value="UniProtKB-EC"/>
</dbReference>
<keyword evidence="4" id="KW-0479">Metal-binding</keyword>
<feature type="region of interest" description="Disordered" evidence="11">
    <location>
        <begin position="4825"/>
        <end position="4845"/>
    </location>
</feature>
<evidence type="ECO:0000256" key="6">
    <source>
        <dbReference type="ARBA" id="ARBA00022786"/>
    </source>
</evidence>
<comment type="caution">
    <text evidence="13">The sequence shown here is derived from an EMBL/GenBank/DDBJ whole genome shotgun (WGS) entry which is preliminary data.</text>
</comment>
<name>A0A1G4IKP3_TRYEQ</name>
<dbReference type="GO" id="GO:0070530">
    <property type="term" value="F:K63-linked polyubiquitin modification-dependent protein binding"/>
    <property type="evidence" value="ECO:0007669"/>
    <property type="project" value="TreeGrafter"/>
</dbReference>
<dbReference type="SUPFAM" id="SSF52540">
    <property type="entry name" value="P-loop containing nucleoside triphosphate hydrolases"/>
    <property type="match status" value="1"/>
</dbReference>
<evidence type="ECO:0000256" key="5">
    <source>
        <dbReference type="ARBA" id="ARBA00022771"/>
    </source>
</evidence>
<protein>
    <recommendedName>
        <fullName evidence="2">ubiquitinyl hydrolase 1</fullName>
        <ecNumber evidence="2">3.4.19.12</ecNumber>
    </recommendedName>
</protein>
<dbReference type="GO" id="GO:0008270">
    <property type="term" value="F:zinc ion binding"/>
    <property type="evidence" value="ECO:0007669"/>
    <property type="project" value="UniProtKB-KW"/>
</dbReference>